<feature type="chain" id="PRO_5012585613" evidence="1">
    <location>
        <begin position="20"/>
        <end position="652"/>
    </location>
</feature>
<dbReference type="Proteomes" id="UP000219058">
    <property type="component" value="Unassembled WGS sequence"/>
</dbReference>
<evidence type="ECO:0000313" key="2">
    <source>
        <dbReference type="EMBL" id="PDP57473.1"/>
    </source>
</evidence>
<protein>
    <submittedName>
        <fullName evidence="2">Hemin-binding protein</fullName>
    </submittedName>
</protein>
<evidence type="ECO:0000256" key="1">
    <source>
        <dbReference type="SAM" id="SignalP"/>
    </source>
</evidence>
<reference evidence="2 3" key="1">
    <citation type="submission" date="2017-09" db="EMBL/GenBank/DDBJ databases">
        <title>Phase variable restriction modification systems are present in the genome sequences of periodontal pathogens Prevotella intermedia, Tannerella forsythia and Porphyromonas gingivalis.</title>
        <authorList>
            <person name="Haigh R.D."/>
            <person name="Crawford L."/>
            <person name="Ralph J."/>
            <person name="Wanford J."/>
            <person name="Vartoukian S.R."/>
            <person name="Hijazib K."/>
            <person name="Wade W."/>
            <person name="Oggioni M.R."/>
        </authorList>
    </citation>
    <scope>NUCLEOTIDE SEQUENCE [LARGE SCALE GENOMIC DNA]</scope>
    <source>
        <strain evidence="2 3">WW2834</strain>
    </source>
</reference>
<dbReference type="AlphaFoldDB" id="A0A2A6ECD3"/>
<dbReference type="EMBL" id="NSLY01000068">
    <property type="protein sequence ID" value="PDP57473.1"/>
    <property type="molecule type" value="Genomic_DNA"/>
</dbReference>
<evidence type="ECO:0000313" key="3">
    <source>
        <dbReference type="Proteomes" id="UP000219058"/>
    </source>
</evidence>
<feature type="signal peptide" evidence="1">
    <location>
        <begin position="1"/>
        <end position="19"/>
    </location>
</feature>
<proteinExistence type="predicted"/>
<sequence length="652" mass="70731">MRKLLFLSFAFVLGISAYAQTGVFQQDPNRAGHTLLFTPHKASIKKIDPAANQIWWGYQADGEERSAVGISKAETYYAAIYIAPSNAVIASKTIKAIRFYLRDKANTNNVKIWISKSLPDNISNADYVQNVDQASLNGGDEAEDRQGMVNDVELTTPYVVGSDGVYIGYALTITDASDGTTKFPVVTFDGQEANSLFVRTSATTEKWSDLAEEGFGKLALKILIEGKFSENSASPNTMQDLVLVKNGTGKSKLVLFNEGSAGINSIDYTITTDGVAGTEQHLDIDPPVKTMGAQCTINLPVAADAKIGITEKTITITKVNGKANEAENKSATFKLTTVGKQVNRGVVVEENTGTGCGWCPRGWAGMKKMRDKFGENFVGIAIHQYNDTDPMYCQNYAKINFGGAPTCKIDRNETIDPFYGSEEDICVDFKEALARIATVGISVTGKLNPDNTAVTATATIEPLVSGTYEIAYAIIGDGLTGTGSVWKQMNSYYQYVAANVDNDPYLSLFCKGGKYSSTKVTLVYDDVMLASSYNLENANEAKIDPLQEGKVVTNTYTLTLPTKPVLKEAIEKAGYDKFAVIAMIIRKDGKIENAAKFYLSNDPAGVEGISENKSELKEVARYTIDGRRISTPQRGLNIVKMSDGSTVKVLVK</sequence>
<organism evidence="2 3">
    <name type="scientific">Prevotella intermedia</name>
    <dbReference type="NCBI Taxonomy" id="28131"/>
    <lineage>
        <taxon>Bacteria</taxon>
        <taxon>Pseudomonadati</taxon>
        <taxon>Bacteroidota</taxon>
        <taxon>Bacteroidia</taxon>
        <taxon>Bacteroidales</taxon>
        <taxon>Prevotellaceae</taxon>
        <taxon>Prevotella</taxon>
    </lineage>
</organism>
<keyword evidence="1" id="KW-0732">Signal</keyword>
<comment type="caution">
    <text evidence="2">The sequence shown here is derived from an EMBL/GenBank/DDBJ whole genome shotgun (WGS) entry which is preliminary data.</text>
</comment>
<name>A0A2A6ECD3_PREIN</name>
<gene>
    <name evidence="2" type="ORF">CLI71_12380</name>
</gene>
<dbReference type="RefSeq" id="WP_097551278.1">
    <property type="nucleotide sequence ID" value="NZ_NSLY01000068.1"/>
</dbReference>
<accession>A0A2A6ECD3</accession>